<dbReference type="EC" id="6.1.1.10" evidence="2"/>
<dbReference type="PANTHER" id="PTHR43326:SF1">
    <property type="entry name" value="METHIONINE--TRNA LIGASE, MITOCHONDRIAL"/>
    <property type="match status" value="1"/>
</dbReference>
<dbReference type="SUPFAM" id="SSF47323">
    <property type="entry name" value="Anticodon-binding domain of a subclass of class I aminoacyl-tRNA synthetases"/>
    <property type="match status" value="1"/>
</dbReference>
<dbReference type="InterPro" id="IPR009080">
    <property type="entry name" value="tRNAsynth_Ia_anticodon-bd"/>
</dbReference>
<dbReference type="CDD" id="cd00814">
    <property type="entry name" value="MetRS_core"/>
    <property type="match status" value="1"/>
</dbReference>
<dbReference type="GO" id="GO:0006431">
    <property type="term" value="P:methionyl-tRNA aminoacylation"/>
    <property type="evidence" value="ECO:0007669"/>
    <property type="project" value="InterPro"/>
</dbReference>
<dbReference type="InterPro" id="IPR015413">
    <property type="entry name" value="Methionyl/Leucyl_tRNA_Synth"/>
</dbReference>
<dbReference type="GO" id="GO:0005524">
    <property type="term" value="F:ATP binding"/>
    <property type="evidence" value="ECO:0007669"/>
    <property type="project" value="UniProtKB-KW"/>
</dbReference>
<proteinExistence type="inferred from homology"/>
<evidence type="ECO:0000259" key="10">
    <source>
        <dbReference type="Pfam" id="PF09334"/>
    </source>
</evidence>
<feature type="region of interest" description="Disordered" evidence="9">
    <location>
        <begin position="528"/>
        <end position="556"/>
    </location>
</feature>
<evidence type="ECO:0000256" key="5">
    <source>
        <dbReference type="ARBA" id="ARBA00022840"/>
    </source>
</evidence>
<dbReference type="PANTHER" id="PTHR43326">
    <property type="entry name" value="METHIONYL-TRNA SYNTHETASE"/>
    <property type="match status" value="1"/>
</dbReference>
<dbReference type="Proteomes" id="UP000078113">
    <property type="component" value="Unassembled WGS sequence"/>
</dbReference>
<feature type="compositionally biased region" description="Polar residues" evidence="9">
    <location>
        <begin position="278"/>
        <end position="287"/>
    </location>
</feature>
<dbReference type="PRINTS" id="PR01041">
    <property type="entry name" value="TRNASYNTHMET"/>
</dbReference>
<protein>
    <recommendedName>
        <fullName evidence="2">methionine--tRNA ligase</fullName>
        <ecNumber evidence="2">6.1.1.10</ecNumber>
    </recommendedName>
</protein>
<comment type="caution">
    <text evidence="11">The sequence shown here is derived from an EMBL/GenBank/DDBJ whole genome shotgun (WGS) entry which is preliminary data.</text>
</comment>
<gene>
    <name evidence="11" type="ORF">A4X09_0g3050</name>
</gene>
<evidence type="ECO:0000313" key="11">
    <source>
        <dbReference type="EMBL" id="KAE8269288.1"/>
    </source>
</evidence>
<comment type="similarity">
    <text evidence="1 8">Belongs to the class-I aminoacyl-tRNA synthetase family.</text>
</comment>
<keyword evidence="12" id="KW-1185">Reference proteome</keyword>
<evidence type="ECO:0000256" key="9">
    <source>
        <dbReference type="SAM" id="MobiDB-lite"/>
    </source>
</evidence>
<feature type="region of interest" description="Disordered" evidence="9">
    <location>
        <begin position="278"/>
        <end position="297"/>
    </location>
</feature>
<feature type="region of interest" description="Disordered" evidence="9">
    <location>
        <begin position="446"/>
        <end position="472"/>
    </location>
</feature>
<feature type="region of interest" description="Disordered" evidence="9">
    <location>
        <begin position="683"/>
        <end position="735"/>
    </location>
</feature>
<evidence type="ECO:0000256" key="2">
    <source>
        <dbReference type="ARBA" id="ARBA00012838"/>
    </source>
</evidence>
<reference evidence="11" key="1">
    <citation type="submission" date="2016-04" db="EMBL/GenBank/DDBJ databases">
        <authorList>
            <person name="Nguyen H.D."/>
            <person name="Samba Siva P."/>
            <person name="Cullis J."/>
            <person name="Levesque C.A."/>
            <person name="Hambleton S."/>
        </authorList>
    </citation>
    <scope>NUCLEOTIDE SEQUENCE</scope>
    <source>
        <strain evidence="11">DAOMC 236422</strain>
    </source>
</reference>
<evidence type="ECO:0000256" key="3">
    <source>
        <dbReference type="ARBA" id="ARBA00022598"/>
    </source>
</evidence>
<feature type="compositionally biased region" description="Low complexity" evidence="9">
    <location>
        <begin position="451"/>
        <end position="472"/>
    </location>
</feature>
<evidence type="ECO:0000256" key="4">
    <source>
        <dbReference type="ARBA" id="ARBA00022741"/>
    </source>
</evidence>
<dbReference type="AlphaFoldDB" id="A0A8X7NA91"/>
<sequence length="735" mass="81767">MASTARAMATAVRLGRVGRVGNRSPTSALGGLRIRSSLSSSSSLLLLHSFSSSSTSSLDSQPPPSFTYIPPPKQPEKKKPYFVTTPIFYVNAVPHIGHLHSDLVADVLARYHAWRYRGWSPTSLSPSESKIQPIFSTGTDEHGLKIQKAAEKAKETPKALCDRISLRFRDLASAANLSHTHFIRTTEPQHAEAVREIWRRLQEGGYIYKGEHSGWYSVSDEAFYTDQQVHERISKTGEKYMEAIETGQRVEWCSEENYKFRLSLFRDALLTWHKSPQHLPSSLSNGTPDRYTTPLQPPSQHSALIAELESGPLADLSVSRPRKRLEWGIPVPGDEEEHTIYVWIDALVNYLTVTGFPWERSSSGAEVGTDKGGQEWEGSAWPADVHVVGKDIVRFHAIYWPAMLMAANLPLPRHIVAHAHWTMNKSKMSKSLGNVVDPFEALQNFRPPTKASSTSSSSSSSRATDGGSSDSGSVDVLRWYLMRIGGNLATDSNYSESILRQYHRKYLQGQIGNLVSRALSPKVLQRLADGQQERDQGKEVVEVRAPRPNPVHPDDEGLERQLEQLAETFDMHMQRFELSKALQVVHDAVAAANEHLSRLQPWLNESQLPTIQRAVYYSTETLRLTALLFGSSVMPERMQVLLNELGLGEKEEEEEEERTWEAATKLREAVCLKFRTDEMKIAPLFPALAPPPPPPPPSGDGGGKGKGTSKGKGQGKRKEGRTEETADANLHAPSV</sequence>
<keyword evidence="3 8" id="KW-0436">Ligase</keyword>
<name>A0A8X7NA91_9BASI</name>
<keyword evidence="7 8" id="KW-0030">Aminoacyl-tRNA synthetase</keyword>
<feature type="compositionally biased region" description="Basic and acidic residues" evidence="9">
    <location>
        <begin position="531"/>
        <end position="545"/>
    </location>
</feature>
<feature type="compositionally biased region" description="Pro residues" evidence="9">
    <location>
        <begin position="61"/>
        <end position="73"/>
    </location>
</feature>
<dbReference type="Gene3D" id="1.10.730.10">
    <property type="entry name" value="Isoleucyl-tRNA Synthetase, Domain 1"/>
    <property type="match status" value="1"/>
</dbReference>
<feature type="region of interest" description="Disordered" evidence="9">
    <location>
        <begin position="53"/>
        <end position="73"/>
    </location>
</feature>
<dbReference type="Pfam" id="PF09334">
    <property type="entry name" value="tRNA-synt_1g"/>
    <property type="match status" value="1"/>
</dbReference>
<dbReference type="InterPro" id="IPR014729">
    <property type="entry name" value="Rossmann-like_a/b/a_fold"/>
</dbReference>
<reference evidence="11" key="2">
    <citation type="journal article" date="2019" name="IMA Fungus">
        <title>Genome sequencing and comparison of five Tilletia species to identify candidate genes for the detection of regulated species infecting wheat.</title>
        <authorList>
            <person name="Nguyen H.D.T."/>
            <person name="Sultana T."/>
            <person name="Kesanakurti P."/>
            <person name="Hambleton S."/>
        </authorList>
    </citation>
    <scope>NUCLEOTIDE SEQUENCE</scope>
    <source>
        <strain evidence="11">DAOMC 236422</strain>
    </source>
</reference>
<organism evidence="11 12">
    <name type="scientific">Tilletia walkeri</name>
    <dbReference type="NCBI Taxonomy" id="117179"/>
    <lineage>
        <taxon>Eukaryota</taxon>
        <taxon>Fungi</taxon>
        <taxon>Dikarya</taxon>
        <taxon>Basidiomycota</taxon>
        <taxon>Ustilaginomycotina</taxon>
        <taxon>Exobasidiomycetes</taxon>
        <taxon>Tilletiales</taxon>
        <taxon>Tilletiaceae</taxon>
        <taxon>Tilletia</taxon>
    </lineage>
</organism>
<evidence type="ECO:0000256" key="8">
    <source>
        <dbReference type="RuleBase" id="RU363039"/>
    </source>
</evidence>
<evidence type="ECO:0000313" key="12">
    <source>
        <dbReference type="Proteomes" id="UP000078113"/>
    </source>
</evidence>
<dbReference type="SUPFAM" id="SSF52374">
    <property type="entry name" value="Nucleotidylyl transferase"/>
    <property type="match status" value="1"/>
</dbReference>
<keyword evidence="5 8" id="KW-0067">ATP-binding</keyword>
<keyword evidence="6 8" id="KW-0648">Protein biosynthesis</keyword>
<dbReference type="EMBL" id="LWDG02000101">
    <property type="protein sequence ID" value="KAE8269288.1"/>
    <property type="molecule type" value="Genomic_DNA"/>
</dbReference>
<evidence type="ECO:0000256" key="6">
    <source>
        <dbReference type="ARBA" id="ARBA00022917"/>
    </source>
</evidence>
<keyword evidence="4 8" id="KW-0547">Nucleotide-binding</keyword>
<dbReference type="InterPro" id="IPR023457">
    <property type="entry name" value="Met-tRNA_synth_2"/>
</dbReference>
<evidence type="ECO:0000256" key="1">
    <source>
        <dbReference type="ARBA" id="ARBA00005594"/>
    </source>
</evidence>
<dbReference type="InterPro" id="IPR033911">
    <property type="entry name" value="MetRS_core"/>
</dbReference>
<evidence type="ECO:0000256" key="7">
    <source>
        <dbReference type="ARBA" id="ARBA00023146"/>
    </source>
</evidence>
<accession>A0A8X7NA91</accession>
<feature type="domain" description="Methionyl/Leucyl tRNA synthetase" evidence="10">
    <location>
        <begin position="81"/>
        <end position="446"/>
    </location>
</feature>
<feature type="compositionally biased region" description="Pro residues" evidence="9">
    <location>
        <begin position="688"/>
        <end position="698"/>
    </location>
</feature>
<dbReference type="Gene3D" id="2.170.220.10">
    <property type="match status" value="1"/>
</dbReference>
<dbReference type="GO" id="GO:0004825">
    <property type="term" value="F:methionine-tRNA ligase activity"/>
    <property type="evidence" value="ECO:0007669"/>
    <property type="project" value="UniProtKB-EC"/>
</dbReference>
<dbReference type="Gene3D" id="3.40.50.620">
    <property type="entry name" value="HUPs"/>
    <property type="match status" value="1"/>
</dbReference>